<dbReference type="GO" id="GO:0006357">
    <property type="term" value="P:regulation of transcription by RNA polymerase II"/>
    <property type="evidence" value="ECO:0007669"/>
    <property type="project" value="TreeGrafter"/>
</dbReference>
<protein>
    <submittedName>
        <fullName evidence="2">Exopolyphosphatase</fullName>
    </submittedName>
</protein>
<name>A0A7C9JCP3_9BACT</name>
<dbReference type="InterPro" id="IPR043129">
    <property type="entry name" value="ATPase_NBD"/>
</dbReference>
<comment type="caution">
    <text evidence="2">The sequence shown here is derived from an EMBL/GenBank/DDBJ whole genome shotgun (WGS) entry which is preliminary data.</text>
</comment>
<organism evidence="2">
    <name type="scientific">Muribaculaceae bacterium Z82</name>
    <dbReference type="NCBI Taxonomy" id="2304548"/>
    <lineage>
        <taxon>Bacteria</taxon>
        <taxon>Pseudomonadati</taxon>
        <taxon>Bacteroidota</taxon>
        <taxon>Bacteroidia</taxon>
        <taxon>Bacteroidales</taxon>
        <taxon>Muribaculaceae</taxon>
    </lineage>
</organism>
<dbReference type="Gene3D" id="3.30.420.40">
    <property type="match status" value="1"/>
</dbReference>
<evidence type="ECO:0000313" key="2">
    <source>
        <dbReference type="EMBL" id="NBI33800.1"/>
    </source>
</evidence>
<dbReference type="InterPro" id="IPR050273">
    <property type="entry name" value="GppA/Ppx_hydrolase"/>
</dbReference>
<gene>
    <name evidence="2" type="ORF">D1639_01865</name>
</gene>
<dbReference type="Gene3D" id="3.30.420.150">
    <property type="entry name" value="Exopolyphosphatase. Domain 2"/>
    <property type="match status" value="1"/>
</dbReference>
<dbReference type="PANTHER" id="PTHR30005:SF0">
    <property type="entry name" value="RETROGRADE REGULATION PROTEIN 2"/>
    <property type="match status" value="1"/>
</dbReference>
<dbReference type="Pfam" id="PF02541">
    <property type="entry name" value="Ppx-GppA"/>
    <property type="match status" value="1"/>
</dbReference>
<dbReference type="AlphaFoldDB" id="A0A7C9JCP3"/>
<dbReference type="InterPro" id="IPR003695">
    <property type="entry name" value="Ppx_GppA_N"/>
</dbReference>
<accession>A0A7C9JCP3</accession>
<feature type="domain" description="Ppx/GppA phosphatase N-terminal" evidence="1">
    <location>
        <begin position="68"/>
        <end position="334"/>
    </location>
</feature>
<dbReference type="EMBL" id="QWKH01000006">
    <property type="protein sequence ID" value="NBI33800.1"/>
    <property type="molecule type" value="Genomic_DNA"/>
</dbReference>
<dbReference type="CDD" id="cd24052">
    <property type="entry name" value="ASKHA_NBD_HpPPX-GppA-like"/>
    <property type="match status" value="1"/>
</dbReference>
<proteinExistence type="predicted"/>
<evidence type="ECO:0000259" key="1">
    <source>
        <dbReference type="Pfam" id="PF02541"/>
    </source>
</evidence>
<sequence>MRLAGAGKVYHGMCKHLPERRNPTLQRRLIMQRIGIIDLGSNTVRLVVFDVERHFGRRLRPHEFREVLNEKTVAGLSAYVVDGVFTSAGIKRAVGALEGHLVSARNVGCKQMYVFATAVLRNCSNSKQAVREIERATNLSIDVITGEEEAHLGFVGASITQPLGDGLLIDIGGGSTELTRIEGGRDVANTSIPQGSVSSYARYVSLVFPTPDEREAIRKAFATQLGNAPQLGRNLQAYGVGGGVRAVAKMVGCMAGREKAVKQLAPESVASVLALLDRDPSQFAHLAVKAAPDRLHSLVPSAIILQECLAAVGAESLAMCKYGLREGYLLERVLS</sequence>
<reference evidence="2" key="1">
    <citation type="submission" date="2018-08" db="EMBL/GenBank/DDBJ databases">
        <title>Murine metabolic-syndrome-specific gut microbial biobank.</title>
        <authorList>
            <person name="Liu C."/>
        </authorList>
    </citation>
    <scope>NUCLEOTIDE SEQUENCE [LARGE SCALE GENOMIC DNA]</scope>
    <source>
        <strain evidence="2">Z82</strain>
    </source>
</reference>
<dbReference type="SUPFAM" id="SSF53067">
    <property type="entry name" value="Actin-like ATPase domain"/>
    <property type="match status" value="2"/>
</dbReference>
<dbReference type="PANTHER" id="PTHR30005">
    <property type="entry name" value="EXOPOLYPHOSPHATASE"/>
    <property type="match status" value="1"/>
</dbReference>